<protein>
    <submittedName>
        <fullName evidence="1">Uncharacterized protein</fullName>
    </submittedName>
</protein>
<sequence length="93" mass="10279">MALEAVVVFTAGGEVEMEKGELQLFLSVWSALEWNVRGGDAAGREAEMEFGVLRTVTRRVHASAAPRTPLLPLSRLLDFITNQSGFAFLRSLW</sequence>
<dbReference type="EnsemblPlants" id="ORUFI08G09370.1">
    <property type="protein sequence ID" value="ORUFI08G09370.1"/>
    <property type="gene ID" value="ORUFI08G09370"/>
</dbReference>
<dbReference type="Gramene" id="ORUFI08G09370.1">
    <property type="protein sequence ID" value="ORUFI08G09370.1"/>
    <property type="gene ID" value="ORUFI08G09370"/>
</dbReference>
<dbReference type="AlphaFoldDB" id="A0A0E0QGH8"/>
<dbReference type="Proteomes" id="UP000008022">
    <property type="component" value="Unassembled WGS sequence"/>
</dbReference>
<organism evidence="1 2">
    <name type="scientific">Oryza rufipogon</name>
    <name type="common">Brownbeard rice</name>
    <name type="synonym">Asian wild rice</name>
    <dbReference type="NCBI Taxonomy" id="4529"/>
    <lineage>
        <taxon>Eukaryota</taxon>
        <taxon>Viridiplantae</taxon>
        <taxon>Streptophyta</taxon>
        <taxon>Embryophyta</taxon>
        <taxon>Tracheophyta</taxon>
        <taxon>Spermatophyta</taxon>
        <taxon>Magnoliopsida</taxon>
        <taxon>Liliopsida</taxon>
        <taxon>Poales</taxon>
        <taxon>Poaceae</taxon>
        <taxon>BOP clade</taxon>
        <taxon>Oryzoideae</taxon>
        <taxon>Oryzeae</taxon>
        <taxon>Oryzinae</taxon>
        <taxon>Oryza</taxon>
    </lineage>
</organism>
<reference evidence="2" key="1">
    <citation type="submission" date="2013-06" db="EMBL/GenBank/DDBJ databases">
        <authorList>
            <person name="Zhao Q."/>
        </authorList>
    </citation>
    <scope>NUCLEOTIDE SEQUENCE</scope>
    <source>
        <strain evidence="2">cv. W1943</strain>
    </source>
</reference>
<reference evidence="1" key="2">
    <citation type="submission" date="2015-06" db="UniProtKB">
        <authorList>
            <consortium name="EnsemblPlants"/>
        </authorList>
    </citation>
    <scope>IDENTIFICATION</scope>
</reference>
<dbReference type="HOGENOM" id="CLU_2658658_0_0_1"/>
<evidence type="ECO:0000313" key="2">
    <source>
        <dbReference type="Proteomes" id="UP000008022"/>
    </source>
</evidence>
<accession>A0A0E0QGH8</accession>
<proteinExistence type="predicted"/>
<name>A0A0E0QGH8_ORYRU</name>
<keyword evidence="2" id="KW-1185">Reference proteome</keyword>
<evidence type="ECO:0000313" key="1">
    <source>
        <dbReference type="EnsemblPlants" id="ORUFI08G09370.1"/>
    </source>
</evidence>